<feature type="compositionally biased region" description="Acidic residues" evidence="5">
    <location>
        <begin position="341"/>
        <end position="352"/>
    </location>
</feature>
<keyword evidence="1" id="KW-0489">Methyltransferase</keyword>
<keyword evidence="7" id="KW-1185">Reference proteome</keyword>
<feature type="compositionally biased region" description="Polar residues" evidence="5">
    <location>
        <begin position="454"/>
        <end position="465"/>
    </location>
</feature>
<feature type="region of interest" description="Disordered" evidence="5">
    <location>
        <begin position="308"/>
        <end position="367"/>
    </location>
</feature>
<evidence type="ECO:0000313" key="6">
    <source>
        <dbReference type="EMBL" id="GJJ78435.1"/>
    </source>
</evidence>
<dbReference type="InterPro" id="IPR029063">
    <property type="entry name" value="SAM-dependent_MTases_sf"/>
</dbReference>
<dbReference type="OrthoDB" id="407325at2759"/>
<keyword evidence="2" id="KW-0808">Transferase</keyword>
<sequence>MKRASKQYYFEGDHRSVHVKVLELLDPNFGLYVWPSSLVLAEYIFDRLDLFQASLTPPPAKTISHTRPHAQVPSYSPKIVLELGAGTALPTLLLAKATNPRDTFLIATDRPDVPSILENIREALKENQIPVFDRSSLIRGQQQKQRQRQQELQKQSLDTSQEHDLSSRIEAGNPRVEVRGLGWGDFTFSEDSLGDQQDDKEAASRGGGLLQLLEDVGQSVFQEREGSLQPGRIDILLGSDTFYNPPDFEPLLSTVAYIIHRHNPDCVFLTSYQNRSTKRNIDHLLRKWDLEGREIDWQEFGFDTSKYVADGDDDLEGYPGSTGDDDDLDPLSDQGARHDSEDEDDDYEDTDEVREGDGESGVRGKSMDHWMKLAKQEIENQVQSSVNGLSPSPHTAQIATATKISPLVNYGSSGSDDEDEPCLVARPQLSAKSTRGTTDDVDQSDSDFEVKPEAQSQDHPTSSHQLGDGGALNSVHLLWICKRGRAESLFESWRSKKST</sequence>
<dbReference type="PANTHER" id="PTHR14614">
    <property type="entry name" value="HEPATOCELLULAR CARCINOMA-ASSOCIATED ANTIGEN"/>
    <property type="match status" value="1"/>
</dbReference>
<dbReference type="GO" id="GO:0032259">
    <property type="term" value="P:methylation"/>
    <property type="evidence" value="ECO:0007669"/>
    <property type="project" value="UniProtKB-KW"/>
</dbReference>
<comment type="caution">
    <text evidence="6">The sequence shown here is derived from an EMBL/GenBank/DDBJ whole genome shotgun (WGS) entry which is preliminary data.</text>
</comment>
<keyword evidence="3" id="KW-0949">S-adenosyl-L-methionine</keyword>
<reference evidence="6" key="2">
    <citation type="journal article" date="2022" name="Microbiol. Resour. Announc.">
        <title>Whole-Genome Sequence of Entomortierella parvispora E1425, a Mucoromycotan Fungus Associated with Burkholderiaceae-Related Endosymbiotic Bacteria.</title>
        <authorList>
            <person name="Herlambang A."/>
            <person name="Guo Y."/>
            <person name="Takashima Y."/>
            <person name="Narisawa K."/>
            <person name="Ohta H."/>
            <person name="Nishizawa T."/>
        </authorList>
    </citation>
    <scope>NUCLEOTIDE SEQUENCE</scope>
    <source>
        <strain evidence="6">E1425</strain>
    </source>
</reference>
<evidence type="ECO:0000256" key="5">
    <source>
        <dbReference type="SAM" id="MobiDB-lite"/>
    </source>
</evidence>
<dbReference type="GO" id="GO:0005634">
    <property type="term" value="C:nucleus"/>
    <property type="evidence" value="ECO:0007669"/>
    <property type="project" value="TreeGrafter"/>
</dbReference>
<feature type="compositionally biased region" description="Basic and acidic residues" evidence="5">
    <location>
        <begin position="353"/>
        <end position="367"/>
    </location>
</feature>
<dbReference type="Proteomes" id="UP000827284">
    <property type="component" value="Unassembled WGS sequence"/>
</dbReference>
<dbReference type="EMBL" id="BQFW01000015">
    <property type="protein sequence ID" value="GJJ78435.1"/>
    <property type="molecule type" value="Genomic_DNA"/>
</dbReference>
<dbReference type="AlphaFoldDB" id="A0A9P3HKJ6"/>
<proteinExistence type="inferred from homology"/>
<accession>A0A9P3HKJ6</accession>
<organism evidence="6 7">
    <name type="scientific">Entomortierella parvispora</name>
    <dbReference type="NCBI Taxonomy" id="205924"/>
    <lineage>
        <taxon>Eukaryota</taxon>
        <taxon>Fungi</taxon>
        <taxon>Fungi incertae sedis</taxon>
        <taxon>Mucoromycota</taxon>
        <taxon>Mortierellomycotina</taxon>
        <taxon>Mortierellomycetes</taxon>
        <taxon>Mortierellales</taxon>
        <taxon>Mortierellaceae</taxon>
        <taxon>Entomortierella</taxon>
    </lineage>
</organism>
<evidence type="ECO:0000256" key="4">
    <source>
        <dbReference type="ARBA" id="ARBA00043988"/>
    </source>
</evidence>
<dbReference type="PANTHER" id="PTHR14614:SF164">
    <property type="entry name" value="HISTONE-ARGININE METHYLTRANSFERASE METTL23"/>
    <property type="match status" value="1"/>
</dbReference>
<reference evidence="6" key="1">
    <citation type="submission" date="2021-11" db="EMBL/GenBank/DDBJ databases">
        <authorList>
            <person name="Herlambang A."/>
            <person name="Guo Y."/>
            <person name="Takashima Y."/>
            <person name="Nishizawa T."/>
        </authorList>
    </citation>
    <scope>NUCLEOTIDE SEQUENCE</scope>
    <source>
        <strain evidence="6">E1425</strain>
    </source>
</reference>
<dbReference type="Pfam" id="PF10294">
    <property type="entry name" value="Methyltransf_16"/>
    <property type="match status" value="1"/>
</dbReference>
<evidence type="ECO:0000256" key="2">
    <source>
        <dbReference type="ARBA" id="ARBA00022679"/>
    </source>
</evidence>
<comment type="similarity">
    <text evidence="4">Belongs to the methyltransferase superfamily. METTL23 family.</text>
</comment>
<evidence type="ECO:0000256" key="1">
    <source>
        <dbReference type="ARBA" id="ARBA00022603"/>
    </source>
</evidence>
<dbReference type="GO" id="GO:0005737">
    <property type="term" value="C:cytoplasm"/>
    <property type="evidence" value="ECO:0007669"/>
    <property type="project" value="TreeGrafter"/>
</dbReference>
<dbReference type="Gene3D" id="3.40.50.150">
    <property type="entry name" value="Vaccinia Virus protein VP39"/>
    <property type="match status" value="1"/>
</dbReference>
<evidence type="ECO:0000256" key="3">
    <source>
        <dbReference type="ARBA" id="ARBA00022691"/>
    </source>
</evidence>
<gene>
    <name evidence="6" type="ORF">EMPS_10794</name>
</gene>
<name>A0A9P3HKJ6_9FUNG</name>
<evidence type="ECO:0000313" key="7">
    <source>
        <dbReference type="Proteomes" id="UP000827284"/>
    </source>
</evidence>
<dbReference type="SUPFAM" id="SSF53335">
    <property type="entry name" value="S-adenosyl-L-methionine-dependent methyltransferases"/>
    <property type="match status" value="1"/>
</dbReference>
<feature type="region of interest" description="Disordered" evidence="5">
    <location>
        <begin position="138"/>
        <end position="171"/>
    </location>
</feature>
<dbReference type="GO" id="GO:0008168">
    <property type="term" value="F:methyltransferase activity"/>
    <property type="evidence" value="ECO:0007669"/>
    <property type="project" value="UniProtKB-KW"/>
</dbReference>
<dbReference type="InterPro" id="IPR019410">
    <property type="entry name" value="Methyltransf_16"/>
</dbReference>
<feature type="region of interest" description="Disordered" evidence="5">
    <location>
        <begin position="409"/>
        <end position="469"/>
    </location>
</feature>
<protein>
    <submittedName>
        <fullName evidence="6">Uncharacterized protein</fullName>
    </submittedName>
</protein>